<evidence type="ECO:0000313" key="2">
    <source>
        <dbReference type="EMBL" id="RZO76808.1"/>
    </source>
</evidence>
<reference evidence="2 3" key="1">
    <citation type="submission" date="2019-02" db="EMBL/GenBank/DDBJ databases">
        <title>Prokaryotic population dynamics and viral predation in marine succession experiment using metagenomics: the confinement effect.</title>
        <authorList>
            <person name="Haro-Moreno J.M."/>
            <person name="Rodriguez-Valera F."/>
            <person name="Lopez-Perez M."/>
        </authorList>
    </citation>
    <scope>NUCLEOTIDE SEQUENCE [LARGE SCALE GENOMIC DNA]</scope>
    <source>
        <strain evidence="2">MED-G158</strain>
    </source>
</reference>
<evidence type="ECO:0000256" key="1">
    <source>
        <dbReference type="SAM" id="SignalP"/>
    </source>
</evidence>
<organism evidence="2 3">
    <name type="scientific">OM182 bacterium</name>
    <dbReference type="NCBI Taxonomy" id="2510334"/>
    <lineage>
        <taxon>Bacteria</taxon>
        <taxon>Pseudomonadati</taxon>
        <taxon>Pseudomonadota</taxon>
        <taxon>Gammaproteobacteria</taxon>
        <taxon>OMG group</taxon>
        <taxon>OM182 clade</taxon>
    </lineage>
</organism>
<proteinExistence type="predicted"/>
<sequence>MTVMKFILKALLISVGLAYATLAWSQESARKTLEGSWEGPLVIGRDNMNLTFTFSINGEDFTASLTSSGLGIYGMPADTVLVDGRRITIRIPRLDLEFTGTTRMNEAGDGIARIDGDWFQYSEMVPVVLLPVENPTF</sequence>
<dbReference type="EMBL" id="SHAH01000024">
    <property type="protein sequence ID" value="RZO76808.1"/>
    <property type="molecule type" value="Genomic_DNA"/>
</dbReference>
<gene>
    <name evidence="2" type="ORF">EVA69_02540</name>
</gene>
<feature type="signal peptide" evidence="1">
    <location>
        <begin position="1"/>
        <end position="20"/>
    </location>
</feature>
<protein>
    <submittedName>
        <fullName evidence="2">Uncharacterized protein</fullName>
    </submittedName>
</protein>
<feature type="chain" id="PRO_5021970456" evidence="1">
    <location>
        <begin position="21"/>
        <end position="137"/>
    </location>
</feature>
<dbReference type="AlphaFoldDB" id="A0A520S2W0"/>
<accession>A0A520S2W0</accession>
<keyword evidence="1" id="KW-0732">Signal</keyword>
<name>A0A520S2W0_9GAMM</name>
<dbReference type="Proteomes" id="UP000320404">
    <property type="component" value="Unassembled WGS sequence"/>
</dbReference>
<evidence type="ECO:0000313" key="3">
    <source>
        <dbReference type="Proteomes" id="UP000320404"/>
    </source>
</evidence>
<comment type="caution">
    <text evidence="2">The sequence shown here is derived from an EMBL/GenBank/DDBJ whole genome shotgun (WGS) entry which is preliminary data.</text>
</comment>